<evidence type="ECO:0000313" key="2">
    <source>
        <dbReference type="EMBL" id="MBM7703748.1"/>
    </source>
</evidence>
<evidence type="ECO:0000313" key="3">
    <source>
        <dbReference type="Proteomes" id="UP000809829"/>
    </source>
</evidence>
<dbReference type="GO" id="GO:0032259">
    <property type="term" value="P:methylation"/>
    <property type="evidence" value="ECO:0007669"/>
    <property type="project" value="UniProtKB-KW"/>
</dbReference>
<dbReference type="EMBL" id="JAFBFC010000004">
    <property type="protein sequence ID" value="MBM7703748.1"/>
    <property type="molecule type" value="Genomic_DNA"/>
</dbReference>
<keyword evidence="3" id="KW-1185">Reference proteome</keyword>
<organism evidence="2 3">
    <name type="scientific">Priestia iocasae</name>
    <dbReference type="NCBI Taxonomy" id="2291674"/>
    <lineage>
        <taxon>Bacteria</taxon>
        <taxon>Bacillati</taxon>
        <taxon>Bacillota</taxon>
        <taxon>Bacilli</taxon>
        <taxon>Bacillales</taxon>
        <taxon>Bacillaceae</taxon>
        <taxon>Priestia</taxon>
    </lineage>
</organism>
<gene>
    <name evidence="2" type="ORF">JOC83_002597</name>
</gene>
<dbReference type="Gene3D" id="3.40.50.150">
    <property type="entry name" value="Vaccinia Virus protein VP39"/>
    <property type="match status" value="1"/>
</dbReference>
<dbReference type="GO" id="GO:0008168">
    <property type="term" value="F:methyltransferase activity"/>
    <property type="evidence" value="ECO:0007669"/>
    <property type="project" value="UniProtKB-KW"/>
</dbReference>
<dbReference type="InterPro" id="IPR025714">
    <property type="entry name" value="Methyltranfer_dom"/>
</dbReference>
<name>A0ABS2QWU4_9BACI</name>
<dbReference type="CDD" id="cd02440">
    <property type="entry name" value="AdoMet_MTases"/>
    <property type="match status" value="1"/>
</dbReference>
<evidence type="ECO:0000259" key="1">
    <source>
        <dbReference type="Pfam" id="PF13847"/>
    </source>
</evidence>
<comment type="caution">
    <text evidence="2">The sequence shown here is derived from an EMBL/GenBank/DDBJ whole genome shotgun (WGS) entry which is preliminary data.</text>
</comment>
<dbReference type="Pfam" id="PF13847">
    <property type="entry name" value="Methyltransf_31"/>
    <property type="match status" value="1"/>
</dbReference>
<dbReference type="SUPFAM" id="SSF53335">
    <property type="entry name" value="S-adenosyl-L-methionine-dependent methyltransferases"/>
    <property type="match status" value="1"/>
</dbReference>
<feature type="domain" description="Methyltransferase" evidence="1">
    <location>
        <begin position="38"/>
        <end position="135"/>
    </location>
</feature>
<dbReference type="Proteomes" id="UP000809829">
    <property type="component" value="Unassembled WGS sequence"/>
</dbReference>
<keyword evidence="2" id="KW-0808">Transferase</keyword>
<proteinExistence type="predicted"/>
<keyword evidence="2" id="KW-0489">Methyltransferase</keyword>
<protein>
    <submittedName>
        <fullName evidence="2">SAM-dependent methyltransferase</fullName>
    </submittedName>
</protein>
<reference evidence="2 3" key="1">
    <citation type="submission" date="2021-01" db="EMBL/GenBank/DDBJ databases">
        <title>Genomic Encyclopedia of Type Strains, Phase IV (KMG-IV): sequencing the most valuable type-strain genomes for metagenomic binning, comparative biology and taxonomic classification.</title>
        <authorList>
            <person name="Goeker M."/>
        </authorList>
    </citation>
    <scope>NUCLEOTIDE SEQUENCE [LARGE SCALE GENOMIC DNA]</scope>
    <source>
        <strain evidence="2 3">DSM 104297</strain>
    </source>
</reference>
<dbReference type="InterPro" id="IPR029063">
    <property type="entry name" value="SAM-dependent_MTases_sf"/>
</dbReference>
<accession>A0ABS2QWU4</accession>
<sequence length="211" mass="23638">MANDYSLEEYYKSNQTPWTDPDDALVEAFNNLEIRTGKAIDIGAGEGGNSFWLAKKGLDVISIDLAPSAVNFINSEAAKRNYNIHAKVGNIFNYESNEKFDLALLSYVHLPKNERQILFNKLIKLLKDDGVFIYLGFLKDENSVPQGSSPEEFPSSMQVAEELNGLTVFQILEQLDVRRIIPIGHQHGSFEGITTKVIAKKGSMSCERETF</sequence>